<feature type="transmembrane region" description="Helical" evidence="8">
    <location>
        <begin position="152"/>
        <end position="171"/>
    </location>
</feature>
<dbReference type="RefSeq" id="WP_149424643.1">
    <property type="nucleotide sequence ID" value="NZ_CP022579.1"/>
</dbReference>
<dbReference type="Proteomes" id="UP000323671">
    <property type="component" value="Chromosome"/>
</dbReference>
<evidence type="ECO:0000256" key="2">
    <source>
        <dbReference type="ARBA" id="ARBA00010145"/>
    </source>
</evidence>
<evidence type="ECO:0000256" key="1">
    <source>
        <dbReference type="ARBA" id="ARBA00004651"/>
    </source>
</evidence>
<evidence type="ECO:0008006" key="11">
    <source>
        <dbReference type="Google" id="ProtNLM"/>
    </source>
</evidence>
<accession>A0A5C1E4D7</accession>
<proteinExistence type="inferred from homology"/>
<evidence type="ECO:0000256" key="5">
    <source>
        <dbReference type="ARBA" id="ARBA00022692"/>
    </source>
</evidence>
<feature type="transmembrane region" description="Helical" evidence="8">
    <location>
        <begin position="177"/>
        <end position="196"/>
    </location>
</feature>
<keyword evidence="6 8" id="KW-1133">Transmembrane helix</keyword>
<evidence type="ECO:0000256" key="8">
    <source>
        <dbReference type="SAM" id="Phobius"/>
    </source>
</evidence>
<keyword evidence="7 8" id="KW-0472">Membrane</keyword>
<reference evidence="9 10" key="1">
    <citation type="submission" date="2017-07" db="EMBL/GenBank/DDBJ databases">
        <title>Complete genome sequence of Oryzomicrobium terrae TPP412.</title>
        <authorList>
            <person name="Chiu L.-W."/>
            <person name="Lo K.-J."/>
            <person name="Tsai Y.-M."/>
            <person name="Lin S.-S."/>
            <person name="Kuo C.-H."/>
            <person name="Liu C.-T."/>
        </authorList>
    </citation>
    <scope>NUCLEOTIDE SEQUENCE [LARGE SCALE GENOMIC DNA]</scope>
    <source>
        <strain evidence="9 10">TPP412</strain>
    </source>
</reference>
<dbReference type="GO" id="GO:0005886">
    <property type="term" value="C:plasma membrane"/>
    <property type="evidence" value="ECO:0007669"/>
    <property type="project" value="UniProtKB-SubCell"/>
</dbReference>
<gene>
    <name evidence="9" type="ORF">OTERR_03100</name>
</gene>
<keyword evidence="5 8" id="KW-0812">Transmembrane</keyword>
<dbReference type="InterPro" id="IPR038770">
    <property type="entry name" value="Na+/solute_symporter_sf"/>
</dbReference>
<comment type="similarity">
    <text evidence="2">Belongs to the auxin efflux carrier (TC 2.A.69) family.</text>
</comment>
<evidence type="ECO:0000256" key="6">
    <source>
        <dbReference type="ARBA" id="ARBA00022989"/>
    </source>
</evidence>
<evidence type="ECO:0000256" key="4">
    <source>
        <dbReference type="ARBA" id="ARBA00022475"/>
    </source>
</evidence>
<evidence type="ECO:0000313" key="9">
    <source>
        <dbReference type="EMBL" id="QEL63786.1"/>
    </source>
</evidence>
<dbReference type="AlphaFoldDB" id="A0A5C1E4D7"/>
<feature type="transmembrane region" description="Helical" evidence="8">
    <location>
        <begin position="238"/>
        <end position="256"/>
    </location>
</feature>
<feature type="transmembrane region" description="Helical" evidence="8">
    <location>
        <begin position="119"/>
        <end position="140"/>
    </location>
</feature>
<dbReference type="Pfam" id="PF03547">
    <property type="entry name" value="Mem_trans"/>
    <property type="match status" value="2"/>
</dbReference>
<dbReference type="InterPro" id="IPR004776">
    <property type="entry name" value="Mem_transp_PIN-like"/>
</dbReference>
<name>A0A5C1E4D7_9RHOO</name>
<keyword evidence="10" id="KW-1185">Reference proteome</keyword>
<dbReference type="KEGG" id="otr:OTERR_03100"/>
<keyword evidence="3" id="KW-0813">Transport</keyword>
<comment type="subcellular location">
    <subcellularLocation>
        <location evidence="1">Cell membrane</location>
        <topology evidence="1">Multi-pass membrane protein</topology>
    </subcellularLocation>
</comment>
<evidence type="ECO:0000256" key="7">
    <source>
        <dbReference type="ARBA" id="ARBA00023136"/>
    </source>
</evidence>
<protein>
    <recommendedName>
        <fullName evidence="11">AEC family transporter</fullName>
    </recommendedName>
</protein>
<sequence length="295" mass="31170">MLMRIVAIVFPVFAVIAAGWWYGRRKKPDMTFANHLNMDVFVPALVFAAMADKSFDLVANWGLAVGALVGVAGSGAAALLIARASGVAPKTLVPTWMFNNCGNLGLPLAVLAFGDQALAPAVVLFLVSNLLHFSFGAWYLDHHTRLATLWKIPTVIASVAGVAVSLTHFPVWAPLKIAIKMLGDVSIPLLLFSLGVRLASSSLSSIPLGVASAMGRPLVGLALAFATIWALGLEGQQRALLIMFGALPPAVLNYVFAERYHQEPDKVASMVMIGNLAALGFIPLALTLALPGTSF</sequence>
<evidence type="ECO:0000256" key="3">
    <source>
        <dbReference type="ARBA" id="ARBA00022448"/>
    </source>
</evidence>
<feature type="transmembrane region" description="Helical" evidence="8">
    <location>
        <begin position="57"/>
        <end position="81"/>
    </location>
</feature>
<organism evidence="9 10">
    <name type="scientific">Oryzomicrobium terrae</name>
    <dbReference type="NCBI Taxonomy" id="1735038"/>
    <lineage>
        <taxon>Bacteria</taxon>
        <taxon>Pseudomonadati</taxon>
        <taxon>Pseudomonadota</taxon>
        <taxon>Betaproteobacteria</taxon>
        <taxon>Rhodocyclales</taxon>
        <taxon>Rhodocyclaceae</taxon>
        <taxon>Oryzomicrobium</taxon>
    </lineage>
</organism>
<dbReference type="EMBL" id="CP022579">
    <property type="protein sequence ID" value="QEL63786.1"/>
    <property type="molecule type" value="Genomic_DNA"/>
</dbReference>
<feature type="transmembrane region" description="Helical" evidence="8">
    <location>
        <begin position="268"/>
        <end position="290"/>
    </location>
</feature>
<feature type="transmembrane region" description="Helical" evidence="8">
    <location>
        <begin position="6"/>
        <end position="23"/>
    </location>
</feature>
<dbReference type="GO" id="GO:0055085">
    <property type="term" value="P:transmembrane transport"/>
    <property type="evidence" value="ECO:0007669"/>
    <property type="project" value="InterPro"/>
</dbReference>
<keyword evidence="4" id="KW-1003">Cell membrane</keyword>
<feature type="transmembrane region" description="Helical" evidence="8">
    <location>
        <begin position="93"/>
        <end position="113"/>
    </location>
</feature>
<dbReference type="Gene3D" id="1.20.1530.20">
    <property type="match status" value="1"/>
</dbReference>
<dbReference type="PANTHER" id="PTHR36838">
    <property type="entry name" value="AUXIN EFFLUX CARRIER FAMILY PROTEIN"/>
    <property type="match status" value="1"/>
</dbReference>
<dbReference type="PANTHER" id="PTHR36838:SF1">
    <property type="entry name" value="SLR1864 PROTEIN"/>
    <property type="match status" value="1"/>
</dbReference>
<evidence type="ECO:0000313" key="10">
    <source>
        <dbReference type="Proteomes" id="UP000323671"/>
    </source>
</evidence>
<feature type="transmembrane region" description="Helical" evidence="8">
    <location>
        <begin position="208"/>
        <end position="232"/>
    </location>
</feature>